<evidence type="ECO:0000313" key="2">
    <source>
        <dbReference type="Proteomes" id="UP000836387"/>
    </source>
</evidence>
<reference evidence="1" key="2">
    <citation type="submission" date="2021-10" db="EMBL/GenBank/DDBJ databases">
        <authorList>
            <person name="Piombo E."/>
        </authorList>
    </citation>
    <scope>NUCLEOTIDE SEQUENCE</scope>
</reference>
<dbReference type="EMBL" id="CADEHS020000038">
    <property type="protein sequence ID" value="CAG9948789.1"/>
    <property type="molecule type" value="Genomic_DNA"/>
</dbReference>
<protein>
    <submittedName>
        <fullName evidence="1">Uncharacterized protein</fullName>
    </submittedName>
</protein>
<organism evidence="1 2">
    <name type="scientific">Clonostachys rosea f. rosea IK726</name>
    <dbReference type="NCBI Taxonomy" id="1349383"/>
    <lineage>
        <taxon>Eukaryota</taxon>
        <taxon>Fungi</taxon>
        <taxon>Dikarya</taxon>
        <taxon>Ascomycota</taxon>
        <taxon>Pezizomycotina</taxon>
        <taxon>Sordariomycetes</taxon>
        <taxon>Hypocreomycetidae</taxon>
        <taxon>Hypocreales</taxon>
        <taxon>Bionectriaceae</taxon>
        <taxon>Clonostachys</taxon>
    </lineage>
</organism>
<keyword evidence="2" id="KW-1185">Reference proteome</keyword>
<gene>
    <name evidence="1" type="ORF">CRV2_00018082</name>
</gene>
<sequence>MPVTIRPRPDKVGVNADSAAESSYDLLQRVSAAWTVSQDEVDVWGEDLDTNKKIGPEGRRILHSSFGDLDEKDRVHRVVPYRNGFVDGILRAFQQDLHLVVRPDDVWLAILVQFSFYVNGHAEQLRHGLMEADTTLENMDINLISKQIRAAMQGLIVDESLTEWLLPEFSTTTTDDRAVAALTLMATLKSYFEYRLTLGCGFPSVTLEGEKTDWEELAKRIQRFGTYGTEPTEWATYLSKILEKMIQSFDKPDAESIKEFWMQTAHAAGYEGSGAVETLSGWISAFCFWDDQGRKIHAFTDEGLEGLLWATETDRKRLIIDGLPFPVIRRTAIPKAISDVPLLVDDLDAGTTYHTTLISGLLGMQSTNLDDGTGNGASQFQPRSGWWMLMDKTEPLSIYSNAIE</sequence>
<name>A0ACA9U6A0_BIOOC</name>
<comment type="caution">
    <text evidence="1">The sequence shown here is derived from an EMBL/GenBank/DDBJ whole genome shotgun (WGS) entry which is preliminary data.</text>
</comment>
<reference evidence="1" key="1">
    <citation type="submission" date="2020-04" db="EMBL/GenBank/DDBJ databases">
        <authorList>
            <person name="Broberg M."/>
        </authorList>
    </citation>
    <scope>NUCLEOTIDE SEQUENCE</scope>
</reference>
<evidence type="ECO:0000313" key="1">
    <source>
        <dbReference type="EMBL" id="CAG9948789.1"/>
    </source>
</evidence>
<dbReference type="Proteomes" id="UP000836387">
    <property type="component" value="Unassembled WGS sequence"/>
</dbReference>
<proteinExistence type="predicted"/>
<accession>A0ACA9U6A0</accession>